<dbReference type="PROSITE" id="PS51444">
    <property type="entry name" value="FH2"/>
    <property type="match status" value="1"/>
</dbReference>
<dbReference type="Gene3D" id="1.20.58.2220">
    <property type="entry name" value="Formin, FH2 domain"/>
    <property type="match status" value="1"/>
</dbReference>
<dbReference type="Proteomes" id="UP000314983">
    <property type="component" value="Chromosome 26"/>
</dbReference>
<dbReference type="Ensembl" id="ENSEEET00000053096.2">
    <property type="protein sequence ID" value="ENSEEEP00000052529.2"/>
    <property type="gene ID" value="ENSEEEG00000024603.2"/>
</dbReference>
<dbReference type="AlphaFoldDB" id="A0A4W4HUA3"/>
<dbReference type="SUPFAM" id="SSF101447">
    <property type="entry name" value="Formin homology 2 domain (FH2 domain)"/>
    <property type="match status" value="1"/>
</dbReference>
<dbReference type="GO" id="GO:0030041">
    <property type="term" value="P:actin filament polymerization"/>
    <property type="evidence" value="ECO:0007669"/>
    <property type="project" value="TreeGrafter"/>
</dbReference>
<dbReference type="InterPro" id="IPR042201">
    <property type="entry name" value="FH2_Formin_sf"/>
</dbReference>
<evidence type="ECO:0000259" key="1">
    <source>
        <dbReference type="PROSITE" id="PS51444"/>
    </source>
</evidence>
<reference evidence="3" key="1">
    <citation type="journal article" date="2014" name="Science">
        <title>Nonhuman genetics. Genomic basis for the convergent evolution of electric organs.</title>
        <authorList>
            <person name="Gallant J.R."/>
            <person name="Traeger L.L."/>
            <person name="Volkening J.D."/>
            <person name="Moffett H."/>
            <person name="Chen P.H."/>
            <person name="Novina C.D."/>
            <person name="Phillips G.N.Jr."/>
            <person name="Anand R."/>
            <person name="Wells G.B."/>
            <person name="Pinch M."/>
            <person name="Guth R."/>
            <person name="Unguez G.A."/>
            <person name="Albert J.S."/>
            <person name="Zakon H.H."/>
            <person name="Samanta M.P."/>
            <person name="Sussman M.R."/>
        </authorList>
    </citation>
    <scope>NUCLEOTIDE SEQUENCE [LARGE SCALE GENOMIC DNA]</scope>
</reference>
<reference evidence="2" key="5">
    <citation type="submission" date="2025-09" db="UniProtKB">
        <authorList>
            <consortium name="Ensembl"/>
        </authorList>
    </citation>
    <scope>IDENTIFICATION</scope>
</reference>
<protein>
    <recommendedName>
        <fullName evidence="1">FH2 domain-containing protein</fullName>
    </recommendedName>
</protein>
<keyword evidence="3" id="KW-1185">Reference proteome</keyword>
<dbReference type="SMART" id="SM00498">
    <property type="entry name" value="FH2"/>
    <property type="match status" value="1"/>
</dbReference>
<reference evidence="3" key="2">
    <citation type="journal article" date="2017" name="Sci. Adv.">
        <title>A tail of two voltages: Proteomic comparison of the three electric organs of the electric eel.</title>
        <authorList>
            <person name="Traeger L.L."/>
            <person name="Sabat G."/>
            <person name="Barrett-Wilt G.A."/>
            <person name="Wells G.B."/>
            <person name="Sussman M.R."/>
        </authorList>
    </citation>
    <scope>NUCLEOTIDE SEQUENCE [LARGE SCALE GENOMIC DNA]</scope>
</reference>
<proteinExistence type="predicted"/>
<reference evidence="2" key="3">
    <citation type="submission" date="2020-05" db="EMBL/GenBank/DDBJ databases">
        <title>Electrophorus electricus (electric eel) genome, fEleEle1, primary haplotype.</title>
        <authorList>
            <person name="Myers G."/>
            <person name="Meyer A."/>
            <person name="Fedrigo O."/>
            <person name="Formenti G."/>
            <person name="Rhie A."/>
            <person name="Tracey A."/>
            <person name="Sims Y."/>
            <person name="Jarvis E.D."/>
        </authorList>
    </citation>
    <scope>NUCLEOTIDE SEQUENCE [LARGE SCALE GENOMIC DNA]</scope>
</reference>
<evidence type="ECO:0000313" key="2">
    <source>
        <dbReference type="Ensembl" id="ENSEEEP00000052529.2"/>
    </source>
</evidence>
<dbReference type="InterPro" id="IPR015425">
    <property type="entry name" value="FH2_Formin"/>
</dbReference>
<dbReference type="PANTHER" id="PTHR45691:SF9">
    <property type="entry name" value="PROTEIN DIAPHANOUS HOMOLOG 3"/>
    <property type="match status" value="1"/>
</dbReference>
<dbReference type="Pfam" id="PF02181">
    <property type="entry name" value="FH2"/>
    <property type="match status" value="1"/>
</dbReference>
<reference evidence="2" key="4">
    <citation type="submission" date="2025-08" db="UniProtKB">
        <authorList>
            <consortium name="Ensembl"/>
        </authorList>
    </citation>
    <scope>IDENTIFICATION</scope>
</reference>
<dbReference type="InterPro" id="IPR051412">
    <property type="entry name" value="Formin_Homology_Diaphanous_sf"/>
</dbReference>
<dbReference type="PANTHER" id="PTHR45691">
    <property type="entry name" value="PROTEIN DIAPHANOUS"/>
    <property type="match status" value="1"/>
</dbReference>
<gene>
    <name evidence="2" type="primary">DIAPH3</name>
</gene>
<accession>A0A4W4HUA3</accession>
<organism evidence="2 3">
    <name type="scientific">Electrophorus electricus</name>
    <name type="common">Electric eel</name>
    <name type="synonym">Gymnotus electricus</name>
    <dbReference type="NCBI Taxonomy" id="8005"/>
    <lineage>
        <taxon>Eukaryota</taxon>
        <taxon>Metazoa</taxon>
        <taxon>Chordata</taxon>
        <taxon>Craniata</taxon>
        <taxon>Vertebrata</taxon>
        <taxon>Euteleostomi</taxon>
        <taxon>Actinopterygii</taxon>
        <taxon>Neopterygii</taxon>
        <taxon>Teleostei</taxon>
        <taxon>Ostariophysi</taxon>
        <taxon>Gymnotiformes</taxon>
        <taxon>Gymnotoidei</taxon>
        <taxon>Gymnotidae</taxon>
        <taxon>Electrophorus</taxon>
    </lineage>
</organism>
<sequence>MRTVKSESLVKHLPDQKQLNELAKYKNEYASLCEPEQFGVVMSGVKRLRPRLNSILFRLQFEEQASHLRLEMLGVKAACEEVMRSKAFSRLLEIVLLIGNYMNAGSRNAQSYGFDLSSLCKLRDTKSVDQKSTLLHFLAEVCEEKYPDVLKFTDDLQHVDRASRVSAENLEKSLKHMDHQLLQLQKDLDTSSSPEDQQDMFLKKMAISFTTTAREQYQKLVVTQANMTSVYLSLLEYFTVDPKKTSIEELFTDLSNFRAMFLV</sequence>
<feature type="domain" description="FH2" evidence="1">
    <location>
        <begin position="1"/>
        <end position="263"/>
    </location>
</feature>
<name>A0A4W4HUA3_ELEEL</name>
<dbReference type="GO" id="GO:0005884">
    <property type="term" value="C:actin filament"/>
    <property type="evidence" value="ECO:0007669"/>
    <property type="project" value="TreeGrafter"/>
</dbReference>
<dbReference type="GeneTree" id="ENSGT00940000157767"/>
<evidence type="ECO:0000313" key="3">
    <source>
        <dbReference type="Proteomes" id="UP000314983"/>
    </source>
</evidence>